<dbReference type="CDD" id="cd15831">
    <property type="entry name" value="BTAD"/>
    <property type="match status" value="1"/>
</dbReference>
<name>A0A927M7T7_9ACTN</name>
<evidence type="ECO:0000256" key="4">
    <source>
        <dbReference type="ARBA" id="ARBA00023163"/>
    </source>
</evidence>
<dbReference type="PANTHER" id="PTHR35807:SF1">
    <property type="entry name" value="TRANSCRIPTIONAL REGULATOR REDD"/>
    <property type="match status" value="1"/>
</dbReference>
<dbReference type="SMART" id="SM01043">
    <property type="entry name" value="BTAD"/>
    <property type="match status" value="1"/>
</dbReference>
<gene>
    <name evidence="7" type="ORF">H4W31_005202</name>
</gene>
<dbReference type="InterPro" id="IPR027417">
    <property type="entry name" value="P-loop_NTPase"/>
</dbReference>
<evidence type="ECO:0000313" key="7">
    <source>
        <dbReference type="EMBL" id="MBE1489564.1"/>
    </source>
</evidence>
<dbReference type="SUPFAM" id="SSF48452">
    <property type="entry name" value="TPR-like"/>
    <property type="match status" value="1"/>
</dbReference>
<keyword evidence="4" id="KW-0804">Transcription</keyword>
<dbReference type="SUPFAM" id="SSF52540">
    <property type="entry name" value="P-loop containing nucleoside triphosphate hydrolases"/>
    <property type="match status" value="1"/>
</dbReference>
<dbReference type="Proteomes" id="UP000649753">
    <property type="component" value="Unassembled WGS sequence"/>
</dbReference>
<dbReference type="Pfam" id="PF00486">
    <property type="entry name" value="Trans_reg_C"/>
    <property type="match status" value="1"/>
</dbReference>
<feature type="DNA-binding region" description="OmpR/PhoB-type" evidence="5">
    <location>
        <begin position="1"/>
        <end position="97"/>
    </location>
</feature>
<dbReference type="InterPro" id="IPR051677">
    <property type="entry name" value="AfsR-DnrI-RedD_regulator"/>
</dbReference>
<dbReference type="SMART" id="SM00862">
    <property type="entry name" value="Trans_reg_C"/>
    <property type="match status" value="1"/>
</dbReference>
<dbReference type="Gene3D" id="1.10.10.10">
    <property type="entry name" value="Winged helix-like DNA-binding domain superfamily/Winged helix DNA-binding domain"/>
    <property type="match status" value="1"/>
</dbReference>
<comment type="caution">
    <text evidence="7">The sequence shown here is derived from an EMBL/GenBank/DDBJ whole genome shotgun (WGS) entry which is preliminary data.</text>
</comment>
<keyword evidence="3 5" id="KW-0238">DNA-binding</keyword>
<keyword evidence="2" id="KW-0805">Transcription regulation</keyword>
<dbReference type="GO" id="GO:0000160">
    <property type="term" value="P:phosphorelay signal transduction system"/>
    <property type="evidence" value="ECO:0007669"/>
    <property type="project" value="InterPro"/>
</dbReference>
<dbReference type="InterPro" id="IPR001867">
    <property type="entry name" value="OmpR/PhoB-type_DNA-bd"/>
</dbReference>
<dbReference type="SUPFAM" id="SSF46894">
    <property type="entry name" value="C-terminal effector domain of the bipartite response regulators"/>
    <property type="match status" value="1"/>
</dbReference>
<sequence length="380" mass="41317">MEFRVLGSLEVSANDGPVRLTGQRQRTLLAMLLVNADRAVPLDILIDAVWGEHPPTTAKRQVQNSISALRRLLDTGSPGPGQAPTIAAEGNAYRLRLGTAELDARVFQTRVETAQRHSAAGQVGEATAELRTALRLWRGPALANLGGGVFAAAARLDEQWRAAVEECLTLELRLGRHAELISELTELVATYPLRERLVGQLMVALHRSGRQADALDAYRRLREGLADGLGLEPSAMLRELHTAILRDEDDGAVSGTPADLARTTRAVPAQLPTDTAGFTGRANHLKELDQLLSGDATAVVISAIAGTAGVGKTALAVHWGQRVRQHFPDGQLYVNLRGFHPDPRRCTRPRRCAGSWTRWTYRRDGFRSIWRPGPPCTAAC</sequence>
<dbReference type="InterPro" id="IPR005158">
    <property type="entry name" value="BTAD"/>
</dbReference>
<dbReference type="GO" id="GO:0003677">
    <property type="term" value="F:DNA binding"/>
    <property type="evidence" value="ECO:0007669"/>
    <property type="project" value="UniProtKB-UniRule"/>
</dbReference>
<dbReference type="GO" id="GO:0006355">
    <property type="term" value="P:regulation of DNA-templated transcription"/>
    <property type="evidence" value="ECO:0007669"/>
    <property type="project" value="InterPro"/>
</dbReference>
<dbReference type="InterPro" id="IPR011990">
    <property type="entry name" value="TPR-like_helical_dom_sf"/>
</dbReference>
<evidence type="ECO:0000256" key="3">
    <source>
        <dbReference type="ARBA" id="ARBA00023125"/>
    </source>
</evidence>
<dbReference type="InterPro" id="IPR016032">
    <property type="entry name" value="Sig_transdc_resp-reg_C-effctor"/>
</dbReference>
<evidence type="ECO:0000256" key="5">
    <source>
        <dbReference type="PROSITE-ProRule" id="PRU01091"/>
    </source>
</evidence>
<protein>
    <submittedName>
        <fullName evidence="7">DNA-binding SARP family transcriptional activator</fullName>
    </submittedName>
</protein>
<dbReference type="AlphaFoldDB" id="A0A927M7T7"/>
<dbReference type="PROSITE" id="PS51755">
    <property type="entry name" value="OMPR_PHOB"/>
    <property type="match status" value="1"/>
</dbReference>
<dbReference type="Pfam" id="PF03704">
    <property type="entry name" value="BTAD"/>
    <property type="match status" value="1"/>
</dbReference>
<dbReference type="EMBL" id="JADBEB010000001">
    <property type="protein sequence ID" value="MBE1489564.1"/>
    <property type="molecule type" value="Genomic_DNA"/>
</dbReference>
<accession>A0A927M7T7</accession>
<reference evidence="7" key="1">
    <citation type="submission" date="2020-10" db="EMBL/GenBank/DDBJ databases">
        <title>Sequencing the genomes of 1000 actinobacteria strains.</title>
        <authorList>
            <person name="Klenk H.-P."/>
        </authorList>
    </citation>
    <scope>NUCLEOTIDE SEQUENCE</scope>
    <source>
        <strain evidence="7">DSM 46832</strain>
    </source>
</reference>
<evidence type="ECO:0000256" key="1">
    <source>
        <dbReference type="ARBA" id="ARBA00005820"/>
    </source>
</evidence>
<dbReference type="PANTHER" id="PTHR35807">
    <property type="entry name" value="TRANSCRIPTIONAL REGULATOR REDD-RELATED"/>
    <property type="match status" value="1"/>
</dbReference>
<comment type="similarity">
    <text evidence="1">Belongs to the AfsR/DnrI/RedD regulatory family.</text>
</comment>
<feature type="domain" description="OmpR/PhoB-type" evidence="6">
    <location>
        <begin position="1"/>
        <end position="97"/>
    </location>
</feature>
<organism evidence="7 8">
    <name type="scientific">Plantactinospora soyae</name>
    <dbReference type="NCBI Taxonomy" id="1544732"/>
    <lineage>
        <taxon>Bacteria</taxon>
        <taxon>Bacillati</taxon>
        <taxon>Actinomycetota</taxon>
        <taxon>Actinomycetes</taxon>
        <taxon>Micromonosporales</taxon>
        <taxon>Micromonosporaceae</taxon>
        <taxon>Plantactinospora</taxon>
    </lineage>
</organism>
<proteinExistence type="inferred from homology"/>
<dbReference type="RefSeq" id="WP_318783405.1">
    <property type="nucleotide sequence ID" value="NZ_JADBEB010000001.1"/>
</dbReference>
<dbReference type="Gene3D" id="1.25.40.10">
    <property type="entry name" value="Tetratricopeptide repeat domain"/>
    <property type="match status" value="1"/>
</dbReference>
<evidence type="ECO:0000313" key="8">
    <source>
        <dbReference type="Proteomes" id="UP000649753"/>
    </source>
</evidence>
<evidence type="ECO:0000256" key="2">
    <source>
        <dbReference type="ARBA" id="ARBA00023015"/>
    </source>
</evidence>
<dbReference type="InterPro" id="IPR036388">
    <property type="entry name" value="WH-like_DNA-bd_sf"/>
</dbReference>
<evidence type="ECO:0000259" key="6">
    <source>
        <dbReference type="PROSITE" id="PS51755"/>
    </source>
</evidence>
<keyword evidence="8" id="KW-1185">Reference proteome</keyword>